<dbReference type="PANTHER" id="PTHR10210">
    <property type="entry name" value="RIBOSE-PHOSPHATE DIPHOSPHOKINASE FAMILY MEMBER"/>
    <property type="match status" value="1"/>
</dbReference>
<evidence type="ECO:0000256" key="6">
    <source>
        <dbReference type="ARBA" id="ARBA00022723"/>
    </source>
</evidence>
<reference evidence="14 15" key="1">
    <citation type="submission" date="2016-07" db="EMBL/GenBank/DDBJ databases">
        <title>Pervasive Adenine N6-methylation of Active Genes in Fungi.</title>
        <authorList>
            <consortium name="DOE Joint Genome Institute"/>
            <person name="Mondo S.J."/>
            <person name="Dannebaum R.O."/>
            <person name="Kuo R.C."/>
            <person name="Labutti K."/>
            <person name="Haridas S."/>
            <person name="Kuo A."/>
            <person name="Salamov A."/>
            <person name="Ahrendt S.R."/>
            <person name="Lipzen A."/>
            <person name="Sullivan W."/>
            <person name="Andreopoulos W.B."/>
            <person name="Clum A."/>
            <person name="Lindquist E."/>
            <person name="Daum C."/>
            <person name="Ramamoorthy G.K."/>
            <person name="Gryganskyi A."/>
            <person name="Culley D."/>
            <person name="Magnuson J.K."/>
            <person name="James T.Y."/>
            <person name="O'Malley M.A."/>
            <person name="Stajich J.E."/>
            <person name="Spatafora J.W."/>
            <person name="Visel A."/>
            <person name="Grigoriev I.V."/>
        </authorList>
    </citation>
    <scope>NUCLEOTIDE SEQUENCE [LARGE SCALE GENOMIC DNA]</scope>
    <source>
        <strain evidence="14 15">PL171</strain>
    </source>
</reference>
<evidence type="ECO:0000256" key="3">
    <source>
        <dbReference type="ARBA" id="ARBA00006478"/>
    </source>
</evidence>
<sequence>MRNAKVFAGSSHMDLAQAIVDKLGIATAPLSIKLHANHEISTDIGISVRNEDIFIIQSGSESINDSLMELLILINACRVSSAARITAILPYFPYAKQSKKKKARGTVTAKLVANMLAVAGLDHIITVDLHNEQMQGFFTKPVDNLLAEPTLCKYISERIPNYRSAVAVSKNPGGVKRVTSLADRLKIDFALIHQDKSVPKPIKASRNTESITSGQHMVAFTAPSVQTTTEMVPDHLAEQPEDIGSLQVVEVYTPQWHEEGLQLVGDVADRPCFLVDDILDKPDGFISAARLLKRRGATEVYVVATHGLLSGDALDEFEECDAVHQVIVTNSYPIPIEKQRTSTKLQIIDMSGVLAEAIRRTHNGESISYLFHTAL</sequence>
<dbReference type="GO" id="GO:0009156">
    <property type="term" value="P:ribonucleoside monophosphate biosynthetic process"/>
    <property type="evidence" value="ECO:0007669"/>
    <property type="project" value="InterPro"/>
</dbReference>
<evidence type="ECO:0000313" key="15">
    <source>
        <dbReference type="Proteomes" id="UP000193411"/>
    </source>
</evidence>
<comment type="caution">
    <text evidence="14">The sequence shown here is derived from an EMBL/GenBank/DDBJ whole genome shotgun (WGS) entry which is preliminary data.</text>
</comment>
<dbReference type="InterPro" id="IPR029099">
    <property type="entry name" value="Pribosyltran_N"/>
</dbReference>
<comment type="catalytic activity">
    <reaction evidence="12">
        <text>D-ribose 5-phosphate + ATP = 5-phospho-alpha-D-ribose 1-diphosphate + AMP + H(+)</text>
        <dbReference type="Rhea" id="RHEA:15609"/>
        <dbReference type="ChEBI" id="CHEBI:15378"/>
        <dbReference type="ChEBI" id="CHEBI:30616"/>
        <dbReference type="ChEBI" id="CHEBI:58017"/>
        <dbReference type="ChEBI" id="CHEBI:78346"/>
        <dbReference type="ChEBI" id="CHEBI:456215"/>
        <dbReference type="EC" id="2.7.6.1"/>
    </reaction>
</comment>
<dbReference type="GO" id="GO:0006015">
    <property type="term" value="P:5-phosphoribose 1-diphosphate biosynthetic process"/>
    <property type="evidence" value="ECO:0007669"/>
    <property type="project" value="TreeGrafter"/>
</dbReference>
<dbReference type="NCBIfam" id="TIGR01251">
    <property type="entry name" value="ribP_PPkin"/>
    <property type="match status" value="1"/>
</dbReference>
<dbReference type="GO" id="GO:0016301">
    <property type="term" value="F:kinase activity"/>
    <property type="evidence" value="ECO:0007669"/>
    <property type="project" value="UniProtKB-KW"/>
</dbReference>
<dbReference type="STRING" id="765915.A0A1Y2HSN4"/>
<dbReference type="GO" id="GO:0002189">
    <property type="term" value="C:ribose phosphate diphosphokinase complex"/>
    <property type="evidence" value="ECO:0007669"/>
    <property type="project" value="TreeGrafter"/>
</dbReference>
<dbReference type="GO" id="GO:0006164">
    <property type="term" value="P:purine nucleotide biosynthetic process"/>
    <property type="evidence" value="ECO:0007669"/>
    <property type="project" value="TreeGrafter"/>
</dbReference>
<dbReference type="SMART" id="SM01400">
    <property type="entry name" value="Pribosyltran_N"/>
    <property type="match status" value="1"/>
</dbReference>
<dbReference type="SUPFAM" id="SSF53271">
    <property type="entry name" value="PRTase-like"/>
    <property type="match status" value="2"/>
</dbReference>
<gene>
    <name evidence="14" type="ORF">BCR44DRAFT_123340</name>
</gene>
<comment type="cofactor">
    <cofactor evidence="1">
        <name>Mg(2+)</name>
        <dbReference type="ChEBI" id="CHEBI:18420"/>
    </cofactor>
</comment>
<proteinExistence type="inferred from homology"/>
<evidence type="ECO:0000256" key="7">
    <source>
        <dbReference type="ARBA" id="ARBA00022727"/>
    </source>
</evidence>
<dbReference type="PANTHER" id="PTHR10210:SF57">
    <property type="entry name" value="RIBOSE-PHOSPHATE DIPHOSPHOKINASE"/>
    <property type="match status" value="1"/>
</dbReference>
<evidence type="ECO:0000313" key="14">
    <source>
        <dbReference type="EMBL" id="ORZ37610.1"/>
    </source>
</evidence>
<dbReference type="InterPro" id="IPR005946">
    <property type="entry name" value="Rib-P_diPkinase"/>
</dbReference>
<keyword evidence="11" id="KW-0460">Magnesium</keyword>
<dbReference type="PROSITE" id="PS00114">
    <property type="entry name" value="PRPP_SYNTHASE"/>
    <property type="match status" value="1"/>
</dbReference>
<dbReference type="GO" id="GO:0000287">
    <property type="term" value="F:magnesium ion binding"/>
    <property type="evidence" value="ECO:0007669"/>
    <property type="project" value="InterPro"/>
</dbReference>
<comment type="similarity">
    <text evidence="3">Belongs to the ribose-phosphate pyrophosphokinase family.</text>
</comment>
<feature type="domain" description="Ribose-phosphate pyrophosphokinase N-terminal" evidence="13">
    <location>
        <begin position="5"/>
        <end position="120"/>
    </location>
</feature>
<dbReference type="FunFam" id="3.40.50.2020:FF:000043">
    <property type="entry name" value="Ribose-phosphate pyrophosphokinase 1"/>
    <property type="match status" value="1"/>
</dbReference>
<dbReference type="InterPro" id="IPR000836">
    <property type="entry name" value="PRTase_dom"/>
</dbReference>
<dbReference type="GO" id="GO:0005737">
    <property type="term" value="C:cytoplasm"/>
    <property type="evidence" value="ECO:0007669"/>
    <property type="project" value="TreeGrafter"/>
</dbReference>
<dbReference type="EC" id="2.7.6.1" evidence="4"/>
<keyword evidence="10" id="KW-0067">ATP-binding</keyword>
<protein>
    <recommendedName>
        <fullName evidence="4">ribose-phosphate diphosphokinase</fullName>
        <ecNumber evidence="4">2.7.6.1</ecNumber>
    </recommendedName>
</protein>
<accession>A0A1Y2HSN4</accession>
<dbReference type="CDD" id="cd06223">
    <property type="entry name" value="PRTases_typeI"/>
    <property type="match status" value="1"/>
</dbReference>
<evidence type="ECO:0000256" key="12">
    <source>
        <dbReference type="ARBA" id="ARBA00049535"/>
    </source>
</evidence>
<dbReference type="InterPro" id="IPR000842">
    <property type="entry name" value="PRib_PP_synth_CS"/>
</dbReference>
<dbReference type="Proteomes" id="UP000193411">
    <property type="component" value="Unassembled WGS sequence"/>
</dbReference>
<evidence type="ECO:0000256" key="9">
    <source>
        <dbReference type="ARBA" id="ARBA00022777"/>
    </source>
</evidence>
<dbReference type="AlphaFoldDB" id="A0A1Y2HSN4"/>
<dbReference type="InterPro" id="IPR029057">
    <property type="entry name" value="PRTase-like"/>
</dbReference>
<evidence type="ECO:0000256" key="11">
    <source>
        <dbReference type="ARBA" id="ARBA00022842"/>
    </source>
</evidence>
<keyword evidence="5" id="KW-0808">Transferase</keyword>
<dbReference type="FunFam" id="3.40.50.2020:FF:000001">
    <property type="entry name" value="Ribose-phosphate pyrophosphokinase"/>
    <property type="match status" value="1"/>
</dbReference>
<keyword evidence="15" id="KW-1185">Reference proteome</keyword>
<keyword evidence="9 14" id="KW-0418">Kinase</keyword>
<dbReference type="GO" id="GO:0005524">
    <property type="term" value="F:ATP binding"/>
    <property type="evidence" value="ECO:0007669"/>
    <property type="project" value="UniProtKB-KW"/>
</dbReference>
<comment type="pathway">
    <text evidence="2">Metabolic intermediate biosynthesis; 5-phospho-alpha-D-ribose 1-diphosphate biosynthesis; 5-phospho-alpha-D-ribose 1-diphosphate from D-ribose 5-phosphate (route I): step 1/1.</text>
</comment>
<evidence type="ECO:0000256" key="8">
    <source>
        <dbReference type="ARBA" id="ARBA00022741"/>
    </source>
</evidence>
<keyword evidence="6" id="KW-0479">Metal-binding</keyword>
<keyword evidence="8" id="KW-0547">Nucleotide-binding</keyword>
<evidence type="ECO:0000256" key="5">
    <source>
        <dbReference type="ARBA" id="ARBA00022679"/>
    </source>
</evidence>
<name>A0A1Y2HSN4_9FUNG</name>
<dbReference type="EMBL" id="MCFL01000012">
    <property type="protein sequence ID" value="ORZ37610.1"/>
    <property type="molecule type" value="Genomic_DNA"/>
</dbReference>
<dbReference type="Pfam" id="PF13793">
    <property type="entry name" value="Pribosyltran_N"/>
    <property type="match status" value="1"/>
</dbReference>
<dbReference type="Gene3D" id="3.40.50.2020">
    <property type="match status" value="2"/>
</dbReference>
<organism evidence="14 15">
    <name type="scientific">Catenaria anguillulae PL171</name>
    <dbReference type="NCBI Taxonomy" id="765915"/>
    <lineage>
        <taxon>Eukaryota</taxon>
        <taxon>Fungi</taxon>
        <taxon>Fungi incertae sedis</taxon>
        <taxon>Blastocladiomycota</taxon>
        <taxon>Blastocladiomycetes</taxon>
        <taxon>Blastocladiales</taxon>
        <taxon>Catenariaceae</taxon>
        <taxon>Catenaria</taxon>
    </lineage>
</organism>
<dbReference type="GO" id="GO:0004749">
    <property type="term" value="F:ribose phosphate diphosphokinase activity"/>
    <property type="evidence" value="ECO:0007669"/>
    <property type="project" value="UniProtKB-EC"/>
</dbReference>
<dbReference type="OrthoDB" id="413572at2759"/>
<evidence type="ECO:0000256" key="4">
    <source>
        <dbReference type="ARBA" id="ARBA00013247"/>
    </source>
</evidence>
<evidence type="ECO:0000256" key="2">
    <source>
        <dbReference type="ARBA" id="ARBA00004996"/>
    </source>
</evidence>
<dbReference type="Pfam" id="PF14572">
    <property type="entry name" value="Pribosyl_synth"/>
    <property type="match status" value="1"/>
</dbReference>
<evidence type="ECO:0000259" key="13">
    <source>
        <dbReference type="Pfam" id="PF13793"/>
    </source>
</evidence>
<evidence type="ECO:0000256" key="10">
    <source>
        <dbReference type="ARBA" id="ARBA00022840"/>
    </source>
</evidence>
<evidence type="ECO:0000256" key="1">
    <source>
        <dbReference type="ARBA" id="ARBA00001946"/>
    </source>
</evidence>
<keyword evidence="7" id="KW-0545">Nucleotide biosynthesis</keyword>